<organism evidence="1 2">
    <name type="scientific">Streptomyces griseosporeus</name>
    <dbReference type="NCBI Taxonomy" id="1910"/>
    <lineage>
        <taxon>Bacteria</taxon>
        <taxon>Bacillati</taxon>
        <taxon>Actinomycetota</taxon>
        <taxon>Actinomycetes</taxon>
        <taxon>Kitasatosporales</taxon>
        <taxon>Streptomycetaceae</taxon>
        <taxon>Streptomyces</taxon>
    </lineage>
</organism>
<reference evidence="1 2" key="1">
    <citation type="submission" date="2024-06" db="EMBL/GenBank/DDBJ databases">
        <title>The Natural Products Discovery Center: Release of the First 8490 Sequenced Strains for Exploring Actinobacteria Biosynthetic Diversity.</title>
        <authorList>
            <person name="Kalkreuter E."/>
            <person name="Kautsar S.A."/>
            <person name="Yang D."/>
            <person name="Bader C.D."/>
            <person name="Teijaro C.N."/>
            <person name="Fluegel L."/>
            <person name="Davis C.M."/>
            <person name="Simpson J.R."/>
            <person name="Lauterbach L."/>
            <person name="Steele A.D."/>
            <person name="Gui C."/>
            <person name="Meng S."/>
            <person name="Li G."/>
            <person name="Viehrig K."/>
            <person name="Ye F."/>
            <person name="Su P."/>
            <person name="Kiefer A.F."/>
            <person name="Nichols A."/>
            <person name="Cepeda A.J."/>
            <person name="Yan W."/>
            <person name="Fan B."/>
            <person name="Jiang Y."/>
            <person name="Adhikari A."/>
            <person name="Zheng C.-J."/>
            <person name="Schuster L."/>
            <person name="Cowan T.M."/>
            <person name="Smanski M.J."/>
            <person name="Chevrette M.G."/>
            <person name="De Carvalho L.P.S."/>
            <person name="Shen B."/>
        </authorList>
    </citation>
    <scope>NUCLEOTIDE SEQUENCE [LARGE SCALE GENOMIC DNA]</scope>
    <source>
        <strain evidence="1 2">NPDC052360</strain>
    </source>
</reference>
<dbReference type="EMBL" id="JBFAUJ010000007">
    <property type="protein sequence ID" value="MEV8461694.1"/>
    <property type="molecule type" value="Genomic_DNA"/>
</dbReference>
<evidence type="ECO:0000313" key="2">
    <source>
        <dbReference type="Proteomes" id="UP001553148"/>
    </source>
</evidence>
<comment type="caution">
    <text evidence="1">The sequence shown here is derived from an EMBL/GenBank/DDBJ whole genome shotgun (WGS) entry which is preliminary data.</text>
</comment>
<keyword evidence="2" id="KW-1185">Reference proteome</keyword>
<name>A0ABV3KQX1_STRGS</name>
<gene>
    <name evidence="1" type="ORF">AB0470_19315</name>
</gene>
<protein>
    <submittedName>
        <fullName evidence="1">DUF4333 domain-containing protein</fullName>
    </submittedName>
</protein>
<dbReference type="Proteomes" id="UP001553148">
    <property type="component" value="Unassembled WGS sequence"/>
</dbReference>
<accession>A0ABV3KQX1</accession>
<evidence type="ECO:0000313" key="1">
    <source>
        <dbReference type="EMBL" id="MEV8461694.1"/>
    </source>
</evidence>
<proteinExistence type="predicted"/>
<dbReference type="RefSeq" id="WP_229909185.1">
    <property type="nucleotide sequence ID" value="NZ_BNBR01000006.1"/>
</dbReference>
<sequence length="157" mass="16642">MLEADASPAAGAAFSEQLEYELRGRTLKMAGAPGATTATCPDGLESSKGTTTTCSVTYDGLKVEWTVRIGDNAAWSDQYVQYEATPNSGILTRDGVARLLYGNYSTMDYALCNDIPAAALVPLNTESKYRCEIVFPGKQPTGYASPVRATEAGPRAA</sequence>